<dbReference type="EMBL" id="MHNY01000033">
    <property type="protein sequence ID" value="OGZ55038.1"/>
    <property type="molecule type" value="Genomic_DNA"/>
</dbReference>
<organism evidence="1 2">
    <name type="scientific">Candidatus Ryanbacteria bacterium RIFCSPLOWO2_02_FULL_45_11c</name>
    <dbReference type="NCBI Taxonomy" id="1802128"/>
    <lineage>
        <taxon>Bacteria</taxon>
        <taxon>Candidatus Ryaniibacteriota</taxon>
    </lineage>
</organism>
<name>A0A1G2GZ72_9BACT</name>
<dbReference type="InterPro" id="IPR041916">
    <property type="entry name" value="Anti_sigma_zinc_sf"/>
</dbReference>
<sequence>MNNFSKKEAFMSDGGGHGDCIHTDLQKAYAGGKVESPALRFIVDEHLKICDACQQEVAKLSYDMIMNLPAFRGLE</sequence>
<dbReference type="Gene3D" id="1.10.10.1320">
    <property type="entry name" value="Anti-sigma factor, zinc-finger domain"/>
    <property type="match status" value="1"/>
</dbReference>
<comment type="caution">
    <text evidence="1">The sequence shown here is derived from an EMBL/GenBank/DDBJ whole genome shotgun (WGS) entry which is preliminary data.</text>
</comment>
<dbReference type="Proteomes" id="UP000178186">
    <property type="component" value="Unassembled WGS sequence"/>
</dbReference>
<reference evidence="1 2" key="1">
    <citation type="journal article" date="2016" name="Nat. Commun.">
        <title>Thousands of microbial genomes shed light on interconnected biogeochemical processes in an aquifer system.</title>
        <authorList>
            <person name="Anantharaman K."/>
            <person name="Brown C.T."/>
            <person name="Hug L.A."/>
            <person name="Sharon I."/>
            <person name="Castelle C.J."/>
            <person name="Probst A.J."/>
            <person name="Thomas B.C."/>
            <person name="Singh A."/>
            <person name="Wilkins M.J."/>
            <person name="Karaoz U."/>
            <person name="Brodie E.L."/>
            <person name="Williams K.H."/>
            <person name="Hubbard S.S."/>
            <person name="Banfield J.F."/>
        </authorList>
    </citation>
    <scope>NUCLEOTIDE SEQUENCE [LARGE SCALE GENOMIC DNA]</scope>
</reference>
<proteinExistence type="predicted"/>
<dbReference type="AlphaFoldDB" id="A0A1G2GZ72"/>
<protein>
    <recommendedName>
        <fullName evidence="3">Zinc-finger domain-containing protein</fullName>
    </recommendedName>
</protein>
<evidence type="ECO:0008006" key="3">
    <source>
        <dbReference type="Google" id="ProtNLM"/>
    </source>
</evidence>
<gene>
    <name evidence="1" type="ORF">A3H64_03580</name>
</gene>
<evidence type="ECO:0000313" key="1">
    <source>
        <dbReference type="EMBL" id="OGZ55038.1"/>
    </source>
</evidence>
<accession>A0A1G2GZ72</accession>
<evidence type="ECO:0000313" key="2">
    <source>
        <dbReference type="Proteomes" id="UP000178186"/>
    </source>
</evidence>